<comment type="caution">
    <text evidence="2">The sequence shown here is derived from an EMBL/GenBank/DDBJ whole genome shotgun (WGS) entry which is preliminary data.</text>
</comment>
<dbReference type="Proteomes" id="UP001164929">
    <property type="component" value="Chromosome 17"/>
</dbReference>
<organism evidence="2 3">
    <name type="scientific">Populus alba x Populus x berolinensis</name>
    <dbReference type="NCBI Taxonomy" id="444605"/>
    <lineage>
        <taxon>Eukaryota</taxon>
        <taxon>Viridiplantae</taxon>
        <taxon>Streptophyta</taxon>
        <taxon>Embryophyta</taxon>
        <taxon>Tracheophyta</taxon>
        <taxon>Spermatophyta</taxon>
        <taxon>Magnoliopsida</taxon>
        <taxon>eudicotyledons</taxon>
        <taxon>Gunneridae</taxon>
        <taxon>Pentapetalae</taxon>
        <taxon>rosids</taxon>
        <taxon>fabids</taxon>
        <taxon>Malpighiales</taxon>
        <taxon>Salicaceae</taxon>
        <taxon>Saliceae</taxon>
        <taxon>Populus</taxon>
    </lineage>
</organism>
<name>A0AAD6PSZ3_9ROSI</name>
<evidence type="ECO:0000313" key="3">
    <source>
        <dbReference type="Proteomes" id="UP001164929"/>
    </source>
</evidence>
<dbReference type="EMBL" id="JAQIZT010000017">
    <property type="protein sequence ID" value="KAJ6959980.1"/>
    <property type="molecule type" value="Genomic_DNA"/>
</dbReference>
<feature type="compositionally biased region" description="Basic and acidic residues" evidence="1">
    <location>
        <begin position="66"/>
        <end position="80"/>
    </location>
</feature>
<evidence type="ECO:0000256" key="1">
    <source>
        <dbReference type="SAM" id="MobiDB-lite"/>
    </source>
</evidence>
<reference evidence="2" key="1">
    <citation type="journal article" date="2023" name="Mol. Ecol. Resour.">
        <title>Chromosome-level genome assembly of a triploid poplar Populus alba 'Berolinensis'.</title>
        <authorList>
            <person name="Chen S."/>
            <person name="Yu Y."/>
            <person name="Wang X."/>
            <person name="Wang S."/>
            <person name="Zhang T."/>
            <person name="Zhou Y."/>
            <person name="He R."/>
            <person name="Meng N."/>
            <person name="Wang Y."/>
            <person name="Liu W."/>
            <person name="Liu Z."/>
            <person name="Liu J."/>
            <person name="Guo Q."/>
            <person name="Huang H."/>
            <person name="Sederoff R.R."/>
            <person name="Wang G."/>
            <person name="Qu G."/>
            <person name="Chen S."/>
        </authorList>
    </citation>
    <scope>NUCLEOTIDE SEQUENCE</scope>
    <source>
        <strain evidence="2">SC-2020</strain>
    </source>
</reference>
<proteinExistence type="predicted"/>
<protein>
    <submittedName>
        <fullName evidence="2">Uncharacterized protein</fullName>
    </submittedName>
</protein>
<feature type="region of interest" description="Disordered" evidence="1">
    <location>
        <begin position="39"/>
        <end position="80"/>
    </location>
</feature>
<keyword evidence="3" id="KW-1185">Reference proteome</keyword>
<gene>
    <name evidence="2" type="ORF">NC653_038126</name>
</gene>
<accession>A0AAD6PSZ3</accession>
<sequence>MKNAKKVFTHKKIKHGCKQSLRVQAHHKNRAYLDKDHIPAHKHSNCKGRETLIPMTNPPTKHIKPFKADASRRPDPKAEA</sequence>
<dbReference type="AlphaFoldDB" id="A0AAD6PSZ3"/>
<evidence type="ECO:0000313" key="2">
    <source>
        <dbReference type="EMBL" id="KAJ6959980.1"/>
    </source>
</evidence>